<evidence type="ECO:0000256" key="2">
    <source>
        <dbReference type="ARBA" id="ARBA00022801"/>
    </source>
</evidence>
<reference evidence="5" key="1">
    <citation type="submission" date="2019-01" db="EMBL/GenBank/DDBJ databases">
        <authorList>
            <person name="Ashton P.M."/>
            <person name="Dallman T."/>
            <person name="Nair S."/>
            <person name="De Pinna E."/>
            <person name="Peters T."/>
            <person name="Grant K."/>
        </authorList>
    </citation>
    <scope>NUCLEOTIDE SEQUENCE</scope>
    <source>
        <strain evidence="5">559803</strain>
    </source>
</reference>
<evidence type="ECO:0000256" key="1">
    <source>
        <dbReference type="ARBA" id="ARBA00022723"/>
    </source>
</evidence>
<keyword evidence="3" id="KW-0472">Membrane</keyword>
<dbReference type="AlphaFoldDB" id="A0A5X8MSI6"/>
<evidence type="ECO:0000259" key="4">
    <source>
        <dbReference type="Pfam" id="PF08797"/>
    </source>
</evidence>
<organism evidence="5">
    <name type="scientific">Salmonella enterica subsp. enterica serovar Agbeni</name>
    <dbReference type="NCBI Taxonomy" id="1967642"/>
    <lineage>
        <taxon>Bacteria</taxon>
        <taxon>Pseudomonadati</taxon>
        <taxon>Pseudomonadota</taxon>
        <taxon>Gammaproteobacteria</taxon>
        <taxon>Enterobacterales</taxon>
        <taxon>Enterobacteriaceae</taxon>
        <taxon>Salmonella</taxon>
    </lineage>
</organism>
<feature type="domain" description="HIRAN" evidence="4">
    <location>
        <begin position="35"/>
        <end position="91"/>
    </location>
</feature>
<keyword evidence="2" id="KW-0378">Hydrolase</keyword>
<comment type="caution">
    <text evidence="5">The sequence shown here is derived from an EMBL/GenBank/DDBJ whole genome shotgun (WGS) entry which is preliminary data.</text>
</comment>
<dbReference type="Pfam" id="PF08797">
    <property type="entry name" value="HIRAN"/>
    <property type="match status" value="1"/>
</dbReference>
<dbReference type="GO" id="GO:0008270">
    <property type="term" value="F:zinc ion binding"/>
    <property type="evidence" value="ECO:0007669"/>
    <property type="project" value="InterPro"/>
</dbReference>
<dbReference type="GO" id="GO:0003676">
    <property type="term" value="F:nucleic acid binding"/>
    <property type="evidence" value="ECO:0007669"/>
    <property type="project" value="InterPro"/>
</dbReference>
<keyword evidence="3" id="KW-1133">Transmembrane helix</keyword>
<evidence type="ECO:0000256" key="3">
    <source>
        <dbReference type="SAM" id="Phobius"/>
    </source>
</evidence>
<feature type="transmembrane region" description="Helical" evidence="3">
    <location>
        <begin position="157"/>
        <end position="176"/>
    </location>
</feature>
<dbReference type="GO" id="GO:0016818">
    <property type="term" value="F:hydrolase activity, acting on acid anhydrides, in phosphorus-containing anhydrides"/>
    <property type="evidence" value="ECO:0007669"/>
    <property type="project" value="InterPro"/>
</dbReference>
<keyword evidence="3" id="KW-0812">Transmembrane</keyword>
<protein>
    <recommendedName>
        <fullName evidence="4">HIRAN domain-containing protein</fullName>
    </recommendedName>
</protein>
<evidence type="ECO:0000313" key="5">
    <source>
        <dbReference type="EMBL" id="ECB0429274.1"/>
    </source>
</evidence>
<sequence length="178" mass="20490">MRYSCEIAGLHAENKDGTERKKIVRKYLGQDRGKNVQIALIREKDNQYDKNAIAAYVVIDSILRGKALLIGYLDRETAEEVSYFLDSGGVIGDVQIERVWIPHLSHVTPAVHISFDASWSEEDVEYLEEQKDCGEEEQRTTPIEHRDSNQEQSKEPAYRLAYIWLVVIILIVWGLTRI</sequence>
<dbReference type="Gene3D" id="3.30.70.2330">
    <property type="match status" value="1"/>
</dbReference>
<gene>
    <name evidence="5" type="ORF">EUV16_21710</name>
</gene>
<dbReference type="EMBL" id="AAHWHN010000029">
    <property type="protein sequence ID" value="ECB0429274.1"/>
    <property type="molecule type" value="Genomic_DNA"/>
</dbReference>
<name>A0A5X8MSI6_SALET</name>
<accession>A0A5X8MSI6</accession>
<proteinExistence type="predicted"/>
<keyword evidence="1" id="KW-0479">Metal-binding</keyword>
<dbReference type="InterPro" id="IPR014905">
    <property type="entry name" value="HIRAN"/>
</dbReference>